<dbReference type="SUPFAM" id="SSF53335">
    <property type="entry name" value="S-adenosyl-L-methionine-dependent methyltransferases"/>
    <property type="match status" value="1"/>
</dbReference>
<gene>
    <name evidence="2" type="ORF">ACTIVE_6580</name>
</gene>
<dbReference type="GO" id="GO:0032259">
    <property type="term" value="P:methylation"/>
    <property type="evidence" value="ECO:0007669"/>
    <property type="project" value="UniProtKB-KW"/>
</dbReference>
<keyword evidence="3" id="KW-1185">Reference proteome</keyword>
<evidence type="ECO:0000259" key="1">
    <source>
        <dbReference type="Pfam" id="PF08241"/>
    </source>
</evidence>
<keyword evidence="2" id="KW-0808">Transferase</keyword>
<protein>
    <submittedName>
        <fullName evidence="2">Type 11 methyltransferase</fullName>
    </submittedName>
</protein>
<organism evidence="2 3">
    <name type="scientific">Actinomadura verrucosospora</name>
    <dbReference type="NCBI Taxonomy" id="46165"/>
    <lineage>
        <taxon>Bacteria</taxon>
        <taxon>Bacillati</taxon>
        <taxon>Actinomycetota</taxon>
        <taxon>Actinomycetes</taxon>
        <taxon>Streptosporangiales</taxon>
        <taxon>Thermomonosporaceae</taxon>
        <taxon>Actinomadura</taxon>
    </lineage>
</organism>
<dbReference type="Proteomes" id="UP000501240">
    <property type="component" value="Chromosome"/>
</dbReference>
<dbReference type="InterPro" id="IPR013216">
    <property type="entry name" value="Methyltransf_11"/>
</dbReference>
<dbReference type="GO" id="GO:0008757">
    <property type="term" value="F:S-adenosylmethionine-dependent methyltransferase activity"/>
    <property type="evidence" value="ECO:0007669"/>
    <property type="project" value="InterPro"/>
</dbReference>
<dbReference type="InterPro" id="IPR029063">
    <property type="entry name" value="SAM-dependent_MTases_sf"/>
</dbReference>
<accession>A0A7D4AU04</accession>
<dbReference type="PANTHER" id="PTHR42912">
    <property type="entry name" value="METHYLTRANSFERASE"/>
    <property type="match status" value="1"/>
</dbReference>
<evidence type="ECO:0000313" key="3">
    <source>
        <dbReference type="Proteomes" id="UP000501240"/>
    </source>
</evidence>
<dbReference type="InterPro" id="IPR050508">
    <property type="entry name" value="Methyltransf_Superfamily"/>
</dbReference>
<dbReference type="Pfam" id="PF08241">
    <property type="entry name" value="Methyltransf_11"/>
    <property type="match status" value="1"/>
</dbReference>
<proteinExistence type="predicted"/>
<sequence length="254" mass="27876">MIGMRSATTVERAAAMAWPCPVDTIELQRISEIESDNWWYRERRAIVSGELLRFSVPGTAADIGAGAGTDARLLAAHGWRPTAIDLNPGAVALARAHGVEAYEGDARYLPLPGGAYDLVLAMDVLAHIDDHERAAAEIARVLRPGGTALVCVPCDMGLWSAHDVALGRVRRYTRDALAELLEGAGLLLDRLWARGVLPRPVLRRLRHRTTRREDLAPLPAPANEALRLAMAVERRLPLRSWPGTWLFARARRPG</sequence>
<feature type="domain" description="Methyltransferase type 11" evidence="1">
    <location>
        <begin position="62"/>
        <end position="149"/>
    </location>
</feature>
<keyword evidence="2" id="KW-0489">Methyltransferase</keyword>
<name>A0A7D4AU04_ACTVE</name>
<evidence type="ECO:0000313" key="2">
    <source>
        <dbReference type="EMBL" id="QKG24929.1"/>
    </source>
</evidence>
<dbReference type="CDD" id="cd02440">
    <property type="entry name" value="AdoMet_MTases"/>
    <property type="match status" value="1"/>
</dbReference>
<dbReference type="EMBL" id="CP053892">
    <property type="protein sequence ID" value="QKG24929.1"/>
    <property type="molecule type" value="Genomic_DNA"/>
</dbReference>
<dbReference type="Gene3D" id="3.40.50.150">
    <property type="entry name" value="Vaccinia Virus protein VP39"/>
    <property type="match status" value="1"/>
</dbReference>
<reference evidence="2 3" key="1">
    <citation type="submission" date="2020-05" db="EMBL/GenBank/DDBJ databases">
        <title>Actinomadura verrucosospora NRRL-B18236 (PFL_A860) Genome sequencing and assembly.</title>
        <authorList>
            <person name="Samborskyy M."/>
        </authorList>
    </citation>
    <scope>NUCLEOTIDE SEQUENCE [LARGE SCALE GENOMIC DNA]</scope>
    <source>
        <strain evidence="2 3">NRRL:B18236</strain>
    </source>
</reference>
<dbReference type="AlphaFoldDB" id="A0A7D4AU04"/>